<gene>
    <name evidence="2" type="ORF">BDQ12DRAFT_713087</name>
</gene>
<dbReference type="OrthoDB" id="3154249at2759"/>
<dbReference type="AlphaFoldDB" id="A0A5C3M271"/>
<protein>
    <submittedName>
        <fullName evidence="2">Uncharacterized protein</fullName>
    </submittedName>
</protein>
<dbReference type="Proteomes" id="UP000308652">
    <property type="component" value="Unassembled WGS sequence"/>
</dbReference>
<keyword evidence="3" id="KW-1185">Reference proteome</keyword>
<dbReference type="EMBL" id="ML213604">
    <property type="protein sequence ID" value="TFK38248.1"/>
    <property type="molecule type" value="Genomic_DNA"/>
</dbReference>
<evidence type="ECO:0000313" key="3">
    <source>
        <dbReference type="Proteomes" id="UP000308652"/>
    </source>
</evidence>
<sequence length="287" mass="31983">MKQPILSASSPPLVTKLDIRALDLANQRISQRRNYSQAEECEKLSSSTRHRPNVETYGGSKAGSSKEPTSLLTKISNFPSRTLPPLGVQASNLDKLEDSHVYNIGENVLVRHFLNEKQGWTLWQQGKIVDVQFIHGYVGTNSRGYMVCTQHAGASCGKFCPKERYNAYLGEICKPEGPPPEVSAFKCSRRRQQASYIYTRLPDATYNLLEGKLNGKVWTPASIMSWNDDQPLVVSALAGPSQGLLFKVTEALPYTKETSEAIRFHGYYVMEPDGHLEPPFPGATFDQ</sequence>
<organism evidence="2 3">
    <name type="scientific">Crucibulum laeve</name>
    <dbReference type="NCBI Taxonomy" id="68775"/>
    <lineage>
        <taxon>Eukaryota</taxon>
        <taxon>Fungi</taxon>
        <taxon>Dikarya</taxon>
        <taxon>Basidiomycota</taxon>
        <taxon>Agaricomycotina</taxon>
        <taxon>Agaricomycetes</taxon>
        <taxon>Agaricomycetidae</taxon>
        <taxon>Agaricales</taxon>
        <taxon>Agaricineae</taxon>
        <taxon>Nidulariaceae</taxon>
        <taxon>Crucibulum</taxon>
    </lineage>
</organism>
<reference evidence="2 3" key="1">
    <citation type="journal article" date="2019" name="Nat. Ecol. Evol.">
        <title>Megaphylogeny resolves global patterns of mushroom evolution.</title>
        <authorList>
            <person name="Varga T."/>
            <person name="Krizsan K."/>
            <person name="Foldi C."/>
            <person name="Dima B."/>
            <person name="Sanchez-Garcia M."/>
            <person name="Sanchez-Ramirez S."/>
            <person name="Szollosi G.J."/>
            <person name="Szarkandi J.G."/>
            <person name="Papp V."/>
            <person name="Albert L."/>
            <person name="Andreopoulos W."/>
            <person name="Angelini C."/>
            <person name="Antonin V."/>
            <person name="Barry K.W."/>
            <person name="Bougher N.L."/>
            <person name="Buchanan P."/>
            <person name="Buyck B."/>
            <person name="Bense V."/>
            <person name="Catcheside P."/>
            <person name="Chovatia M."/>
            <person name="Cooper J."/>
            <person name="Damon W."/>
            <person name="Desjardin D."/>
            <person name="Finy P."/>
            <person name="Geml J."/>
            <person name="Haridas S."/>
            <person name="Hughes K."/>
            <person name="Justo A."/>
            <person name="Karasinski D."/>
            <person name="Kautmanova I."/>
            <person name="Kiss B."/>
            <person name="Kocsube S."/>
            <person name="Kotiranta H."/>
            <person name="LaButti K.M."/>
            <person name="Lechner B.E."/>
            <person name="Liimatainen K."/>
            <person name="Lipzen A."/>
            <person name="Lukacs Z."/>
            <person name="Mihaltcheva S."/>
            <person name="Morgado L.N."/>
            <person name="Niskanen T."/>
            <person name="Noordeloos M.E."/>
            <person name="Ohm R.A."/>
            <person name="Ortiz-Santana B."/>
            <person name="Ovrebo C."/>
            <person name="Racz N."/>
            <person name="Riley R."/>
            <person name="Savchenko A."/>
            <person name="Shiryaev A."/>
            <person name="Soop K."/>
            <person name="Spirin V."/>
            <person name="Szebenyi C."/>
            <person name="Tomsovsky M."/>
            <person name="Tulloss R.E."/>
            <person name="Uehling J."/>
            <person name="Grigoriev I.V."/>
            <person name="Vagvolgyi C."/>
            <person name="Papp T."/>
            <person name="Martin F.M."/>
            <person name="Miettinen O."/>
            <person name="Hibbett D.S."/>
            <person name="Nagy L.G."/>
        </authorList>
    </citation>
    <scope>NUCLEOTIDE SEQUENCE [LARGE SCALE GENOMIC DNA]</scope>
    <source>
        <strain evidence="2 3">CBS 166.37</strain>
    </source>
</reference>
<evidence type="ECO:0000313" key="2">
    <source>
        <dbReference type="EMBL" id="TFK38248.1"/>
    </source>
</evidence>
<accession>A0A5C3M271</accession>
<evidence type="ECO:0000256" key="1">
    <source>
        <dbReference type="SAM" id="MobiDB-lite"/>
    </source>
</evidence>
<name>A0A5C3M271_9AGAR</name>
<feature type="region of interest" description="Disordered" evidence="1">
    <location>
        <begin position="35"/>
        <end position="68"/>
    </location>
</feature>
<proteinExistence type="predicted"/>